<dbReference type="Proteomes" id="UP000051439">
    <property type="component" value="Unassembled WGS sequence"/>
</dbReference>
<comment type="caution">
    <text evidence="2">The sequence shown here is derived from an EMBL/GenBank/DDBJ whole genome shotgun (WGS) entry which is preliminary data.</text>
</comment>
<protein>
    <recommendedName>
        <fullName evidence="1">HTH merR-type domain-containing protein</fullName>
    </recommendedName>
</protein>
<dbReference type="GO" id="GO:0006355">
    <property type="term" value="P:regulation of DNA-templated transcription"/>
    <property type="evidence" value="ECO:0007669"/>
    <property type="project" value="InterPro"/>
</dbReference>
<keyword evidence="3" id="KW-1185">Reference proteome</keyword>
<dbReference type="AlphaFoldDB" id="A0A0R1NY89"/>
<dbReference type="CDD" id="cd01105">
    <property type="entry name" value="HTH_GlnR-like"/>
    <property type="match status" value="1"/>
</dbReference>
<organism evidence="2 3">
    <name type="scientific">Lentilactobacillus kisonensis DSM 19906 = JCM 15041</name>
    <dbReference type="NCBI Taxonomy" id="1423766"/>
    <lineage>
        <taxon>Bacteria</taxon>
        <taxon>Bacillati</taxon>
        <taxon>Bacillota</taxon>
        <taxon>Bacilli</taxon>
        <taxon>Lactobacillales</taxon>
        <taxon>Lactobacillaceae</taxon>
        <taxon>Lentilactobacillus</taxon>
    </lineage>
</organism>
<dbReference type="RefSeq" id="WP_008856046.1">
    <property type="nucleotide sequence ID" value="NZ_AZEB01000005.1"/>
</dbReference>
<dbReference type="Gene3D" id="1.10.1660.10">
    <property type="match status" value="1"/>
</dbReference>
<evidence type="ECO:0000313" key="3">
    <source>
        <dbReference type="Proteomes" id="UP000051439"/>
    </source>
</evidence>
<dbReference type="InterPro" id="IPR000551">
    <property type="entry name" value="MerR-type_HTH_dom"/>
</dbReference>
<accession>A0A0R1NY89</accession>
<reference evidence="2 3" key="1">
    <citation type="journal article" date="2015" name="Genome Announc.">
        <title>Expanding the biotechnology potential of lactobacilli through comparative genomics of 213 strains and associated genera.</title>
        <authorList>
            <person name="Sun Z."/>
            <person name="Harris H.M."/>
            <person name="McCann A."/>
            <person name="Guo C."/>
            <person name="Argimon S."/>
            <person name="Zhang W."/>
            <person name="Yang X."/>
            <person name="Jeffery I.B."/>
            <person name="Cooney J.C."/>
            <person name="Kagawa T.F."/>
            <person name="Liu W."/>
            <person name="Song Y."/>
            <person name="Salvetti E."/>
            <person name="Wrobel A."/>
            <person name="Rasinkangas P."/>
            <person name="Parkhill J."/>
            <person name="Rea M.C."/>
            <person name="O'Sullivan O."/>
            <person name="Ritari J."/>
            <person name="Douillard F.P."/>
            <person name="Paul Ross R."/>
            <person name="Yang R."/>
            <person name="Briner A.E."/>
            <person name="Felis G.E."/>
            <person name="de Vos W.M."/>
            <person name="Barrangou R."/>
            <person name="Klaenhammer T.R."/>
            <person name="Caufield P.W."/>
            <person name="Cui Y."/>
            <person name="Zhang H."/>
            <person name="O'Toole P.W."/>
        </authorList>
    </citation>
    <scope>NUCLEOTIDE SEQUENCE [LARGE SCALE GENOMIC DNA]</scope>
    <source>
        <strain evidence="2 3">DSM 19906</strain>
    </source>
</reference>
<dbReference type="SUPFAM" id="SSF46955">
    <property type="entry name" value="Putative DNA-binding domain"/>
    <property type="match status" value="1"/>
</dbReference>
<dbReference type="Pfam" id="PF13411">
    <property type="entry name" value="MerR_1"/>
    <property type="match status" value="1"/>
</dbReference>
<evidence type="ECO:0000259" key="1">
    <source>
        <dbReference type="SMART" id="SM00422"/>
    </source>
</evidence>
<proteinExistence type="predicted"/>
<dbReference type="SMART" id="SM00422">
    <property type="entry name" value="HTH_MERR"/>
    <property type="match status" value="1"/>
</dbReference>
<dbReference type="GO" id="GO:0003677">
    <property type="term" value="F:DNA binding"/>
    <property type="evidence" value="ECO:0007669"/>
    <property type="project" value="InterPro"/>
</dbReference>
<name>A0A0R1NY89_9LACO</name>
<evidence type="ECO:0000313" key="2">
    <source>
        <dbReference type="EMBL" id="KRL22570.1"/>
    </source>
</evidence>
<sequence length="150" mass="17174">MMTDFSPDESFIDTNKLIFGIGQVQQITGVSGRQLRYWEAQKYISPLDQKKGVSRQYSLRTLFLIFHINRFIEQGFTLQAAVDHAQKFDAQIPALRKFLRGQLKGVTISDDKTLLDFGYLNHHHDKHVYGVIDQGGETSFEIKDVASQSH</sequence>
<dbReference type="PATRIC" id="fig|1423766.4.peg.2248"/>
<dbReference type="InterPro" id="IPR009061">
    <property type="entry name" value="DNA-bd_dom_put_sf"/>
</dbReference>
<gene>
    <name evidence="2" type="ORF">FC98_GL002164</name>
</gene>
<dbReference type="EMBL" id="AZEB01000005">
    <property type="protein sequence ID" value="KRL22570.1"/>
    <property type="molecule type" value="Genomic_DNA"/>
</dbReference>
<feature type="domain" description="HTH merR-type" evidence="1">
    <location>
        <begin position="19"/>
        <end position="88"/>
    </location>
</feature>